<dbReference type="AlphaFoldDB" id="A0A146KKT2"/>
<dbReference type="PROSITE" id="PS50014">
    <property type="entry name" value="BROMODOMAIN_2"/>
    <property type="match status" value="1"/>
</dbReference>
<dbReference type="SUPFAM" id="SSF47370">
    <property type="entry name" value="Bromodomain"/>
    <property type="match status" value="1"/>
</dbReference>
<feature type="non-terminal residue" evidence="4">
    <location>
        <position position="1"/>
    </location>
</feature>
<protein>
    <submittedName>
        <fullName evidence="4">Bromodomain-containing protein</fullName>
    </submittedName>
</protein>
<dbReference type="Pfam" id="PF00439">
    <property type="entry name" value="Bromodomain"/>
    <property type="match status" value="1"/>
</dbReference>
<dbReference type="Gene3D" id="1.20.920.10">
    <property type="entry name" value="Bromodomain-like"/>
    <property type="match status" value="1"/>
</dbReference>
<dbReference type="EMBL" id="GDID01000590">
    <property type="protein sequence ID" value="JAP96016.1"/>
    <property type="molecule type" value="Transcribed_RNA"/>
</dbReference>
<evidence type="ECO:0000259" key="3">
    <source>
        <dbReference type="PROSITE" id="PS50014"/>
    </source>
</evidence>
<dbReference type="SMART" id="SM00297">
    <property type="entry name" value="BROMO"/>
    <property type="match status" value="1"/>
</dbReference>
<evidence type="ECO:0000256" key="1">
    <source>
        <dbReference type="ARBA" id="ARBA00023117"/>
    </source>
</evidence>
<organism evidence="4">
    <name type="scientific">Trepomonas sp. PC1</name>
    <dbReference type="NCBI Taxonomy" id="1076344"/>
    <lineage>
        <taxon>Eukaryota</taxon>
        <taxon>Metamonada</taxon>
        <taxon>Diplomonadida</taxon>
        <taxon>Hexamitidae</taxon>
        <taxon>Hexamitinae</taxon>
        <taxon>Trepomonas</taxon>
    </lineage>
</organism>
<accession>A0A146KKT2</accession>
<evidence type="ECO:0000256" key="2">
    <source>
        <dbReference type="PROSITE-ProRule" id="PRU00035"/>
    </source>
</evidence>
<feature type="non-terminal residue" evidence="4">
    <location>
        <position position="117"/>
    </location>
</feature>
<proteinExistence type="predicted"/>
<dbReference type="InterPro" id="IPR036427">
    <property type="entry name" value="Bromodomain-like_sf"/>
</dbReference>
<keyword evidence="1 2" id="KW-0103">Bromodomain</keyword>
<sequence>WNIAYKELNDTDIQFLLNEIETSKKQKLASLFLTPVNPLNPQIPQYSYFDQIQKPMDLTTLGWLVKQKRIKYMYEFLKDLKLIFQNFIQQSQSDLLQQTASDYEALIVKAIGNRFNF</sequence>
<feature type="domain" description="Bromo" evidence="3">
    <location>
        <begin position="24"/>
        <end position="86"/>
    </location>
</feature>
<dbReference type="InterPro" id="IPR001487">
    <property type="entry name" value="Bromodomain"/>
</dbReference>
<gene>
    <name evidence="4" type="ORF">TPC1_10797</name>
</gene>
<reference evidence="4" key="1">
    <citation type="submission" date="2015-07" db="EMBL/GenBank/DDBJ databases">
        <title>Adaptation to a free-living lifestyle via gene acquisitions in the diplomonad Trepomonas sp. PC1.</title>
        <authorList>
            <person name="Xu F."/>
            <person name="Jerlstrom-Hultqvist J."/>
            <person name="Kolisko M."/>
            <person name="Simpson A.G.B."/>
            <person name="Roger A.J."/>
            <person name="Svard S.G."/>
            <person name="Andersson J.O."/>
        </authorList>
    </citation>
    <scope>NUCLEOTIDE SEQUENCE</scope>
    <source>
        <strain evidence="4">PC1</strain>
    </source>
</reference>
<evidence type="ECO:0000313" key="4">
    <source>
        <dbReference type="EMBL" id="JAP96016.1"/>
    </source>
</evidence>
<name>A0A146KKT2_9EUKA</name>